<feature type="region of interest" description="Disordered" evidence="1">
    <location>
        <begin position="343"/>
        <end position="412"/>
    </location>
</feature>
<keyword evidence="7" id="KW-1185">Reference proteome</keyword>
<dbReference type="EMBL" id="UWJD01000001">
    <property type="protein sequence ID" value="VCT83795.1"/>
    <property type="molecule type" value="Genomic_DNA"/>
</dbReference>
<dbReference type="AlphaFoldDB" id="A0A2A7MFS8"/>
<reference evidence="4" key="4">
    <citation type="submission" date="2022-10" db="EMBL/GenBank/DDBJ databases">
        <authorList>
            <person name="Aires J."/>
            <person name="Mesa V."/>
        </authorList>
    </citation>
    <scope>NUCLEOTIDE SEQUENCE</scope>
    <source>
        <strain evidence="4">Clostridium neonatale JD116</strain>
    </source>
</reference>
<evidence type="ECO:0000313" key="4">
    <source>
        <dbReference type="EMBL" id="CAI3543305.1"/>
    </source>
</evidence>
<reference evidence="5 7" key="1">
    <citation type="submission" date="2017-10" db="EMBL/GenBank/DDBJ databases">
        <title>Effective Description of Clostridium neonatale sp. nov. linked to necrotizing enterocolitis in neonates and a clarification of species assignable to the genus Clostridium (Prazmowski 1880) emend. Lawson and Rainey 2016.</title>
        <authorList>
            <person name="Bernard K."/>
            <person name="Burdz T."/>
            <person name="Wiebe D."/>
            <person name="Balcewich B."/>
            <person name="Alfa M."/>
            <person name="Bernier A.-M."/>
        </authorList>
    </citation>
    <scope>NUCLEOTIDE SEQUENCE [LARGE SCALE GENOMIC DNA]</scope>
    <source>
        <strain evidence="5 7">LCDC99A005</strain>
    </source>
</reference>
<evidence type="ECO:0000256" key="2">
    <source>
        <dbReference type="SAM" id="SignalP"/>
    </source>
</evidence>
<proteinExistence type="predicted"/>
<dbReference type="EMBL" id="CAKJVE010000004">
    <property type="protein sequence ID" value="CAG9709459.1"/>
    <property type="molecule type" value="Genomic_DNA"/>
</dbReference>
<feature type="compositionally biased region" description="Polar residues" evidence="1">
    <location>
        <begin position="376"/>
        <end position="391"/>
    </location>
</feature>
<dbReference type="OrthoDB" id="9810153at2"/>
<dbReference type="EMBL" id="CAMTCP010000044">
    <property type="protein sequence ID" value="CAI3543305.1"/>
    <property type="molecule type" value="Genomic_DNA"/>
</dbReference>
<sequence length="412" mass="44861">MKFKKLIATILLSCTLLINNLSFAYADSANVVTLGANLTNEQKEKMLTYFGVNKDQVVILEVNNDDERKYLEGIATESQIGTKTYSCAYVEPTKSGSGIKVKTANLTWVTSSMIASTLATSGMDSCNVVVASLFPVSGTGGLTGVMKAFEDATGNKLDEEKKELASKELITTGDLAEEIGQDKATGVMNDIKADIIKNDTKDVNQIAETINNVTNNYNITLSSEQQDQIKDLMKKIADQDYDYDTMKNTLDNVSDNVSANLKAMGEKIKTSGFFESIGNWFKDLFSGSNDGDLGILQSTNDSILGDTAQIDATESDAIQTETPKEEGFLGKISNWFKNLFAGDKSEGNSSQQNSDKETIIPDDAETETHFEDKNSNENNSDVNTDNSSEDVNTSKNNDSENNTEDTNSTNNN</sequence>
<evidence type="ECO:0000313" key="3">
    <source>
        <dbReference type="EMBL" id="CAG9709459.1"/>
    </source>
</evidence>
<feature type="compositionally biased region" description="Low complexity" evidence="1">
    <location>
        <begin position="393"/>
        <end position="412"/>
    </location>
</feature>
<protein>
    <submittedName>
        <fullName evidence="5">DUF1002 domain-containing protein</fullName>
    </submittedName>
</protein>
<dbReference type="GeneID" id="68876742"/>
<dbReference type="STRING" id="137838.GCA_001458595_01722"/>
<evidence type="ECO:0000256" key="1">
    <source>
        <dbReference type="SAM" id="MobiDB-lite"/>
    </source>
</evidence>
<dbReference type="RefSeq" id="WP_058294579.1">
    <property type="nucleotide sequence ID" value="NZ_CAKJVD010000025.1"/>
</dbReference>
<evidence type="ECO:0000313" key="8">
    <source>
        <dbReference type="Proteomes" id="UP000431451"/>
    </source>
</evidence>
<dbReference type="Proteomes" id="UP001189143">
    <property type="component" value="Unassembled WGS sequence"/>
</dbReference>
<feature type="chain" id="PRO_5042694408" evidence="2">
    <location>
        <begin position="27"/>
        <end position="412"/>
    </location>
</feature>
<dbReference type="EMBL" id="PDCJ01000001">
    <property type="protein sequence ID" value="PEG30410.1"/>
    <property type="molecule type" value="Genomic_DNA"/>
</dbReference>
<reference evidence="6 8" key="2">
    <citation type="submission" date="2018-06" db="EMBL/GenBank/DDBJ databases">
        <authorList>
            <consortium name="IHU Genomes"/>
        </authorList>
    </citation>
    <scope>NUCLEOTIDE SEQUENCE [LARGE SCALE GENOMIC DNA]</scope>
    <source>
        <strain evidence="6 8">NEC25</strain>
    </source>
</reference>
<accession>A0A2A7MFS8</accession>
<gene>
    <name evidence="4" type="ORF">CNEO2_130076</name>
    <name evidence="3" type="ORF">CNEO_44197</name>
    <name evidence="6" type="ORF">CNEONATNEC25_01392</name>
    <name evidence="5" type="ORF">CQ394_01405</name>
</gene>
<evidence type="ECO:0000313" key="7">
    <source>
        <dbReference type="Proteomes" id="UP000220840"/>
    </source>
</evidence>
<keyword evidence="2" id="KW-0732">Signal</keyword>
<name>A0A2A7MFS8_9CLOT</name>
<dbReference type="InterPro" id="IPR009343">
    <property type="entry name" value="DUF1002"/>
</dbReference>
<dbReference type="Proteomes" id="UP000789738">
    <property type="component" value="Unassembled WGS sequence"/>
</dbReference>
<evidence type="ECO:0000313" key="6">
    <source>
        <dbReference type="EMBL" id="VCT83795.1"/>
    </source>
</evidence>
<reference evidence="3" key="3">
    <citation type="submission" date="2021-10" db="EMBL/GenBank/DDBJ databases">
        <authorList>
            <person name="Mesa V."/>
        </authorList>
    </citation>
    <scope>NUCLEOTIDE SEQUENCE</scope>
    <source>
        <strain evidence="3">CC3_PB</strain>
    </source>
</reference>
<organism evidence="5 7">
    <name type="scientific">Clostridium neonatale</name>
    <dbReference type="NCBI Taxonomy" id="137838"/>
    <lineage>
        <taxon>Bacteria</taxon>
        <taxon>Bacillati</taxon>
        <taxon>Bacillota</taxon>
        <taxon>Clostridia</taxon>
        <taxon>Eubacteriales</taxon>
        <taxon>Clostridiaceae</taxon>
        <taxon>Clostridium</taxon>
    </lineage>
</organism>
<feature type="signal peptide" evidence="2">
    <location>
        <begin position="1"/>
        <end position="26"/>
    </location>
</feature>
<dbReference type="Proteomes" id="UP000220840">
    <property type="component" value="Unassembled WGS sequence"/>
</dbReference>
<evidence type="ECO:0000313" key="5">
    <source>
        <dbReference type="EMBL" id="PEG30410.1"/>
    </source>
</evidence>
<feature type="compositionally biased region" description="Basic and acidic residues" evidence="1">
    <location>
        <begin position="366"/>
        <end position="375"/>
    </location>
</feature>
<dbReference type="Proteomes" id="UP000431451">
    <property type="component" value="Unassembled WGS sequence"/>
</dbReference>
<dbReference type="Pfam" id="PF06207">
    <property type="entry name" value="DUF1002"/>
    <property type="match status" value="1"/>
</dbReference>